<keyword evidence="3 6" id="KW-0812">Transmembrane</keyword>
<dbReference type="PANTHER" id="PTHR32196:SF72">
    <property type="entry name" value="RIBOSE IMPORT PERMEASE PROTEIN RBSC"/>
    <property type="match status" value="1"/>
</dbReference>
<reference evidence="8" key="1">
    <citation type="submission" date="2017-01" db="EMBL/GenBank/DDBJ databases">
        <authorList>
            <person name="Varghese N."/>
            <person name="Submissions S."/>
        </authorList>
    </citation>
    <scope>NUCLEOTIDE SEQUENCE [LARGE SCALE GENOMIC DNA]</scope>
    <source>
        <strain evidence="8">ATCC 700103</strain>
    </source>
</reference>
<name>A0A1N6QZT5_9FIRM</name>
<dbReference type="STRING" id="56779.SAMN05421834_102108"/>
<evidence type="ECO:0000256" key="2">
    <source>
        <dbReference type="ARBA" id="ARBA00022475"/>
    </source>
</evidence>
<keyword evidence="4 6" id="KW-1133">Transmembrane helix</keyword>
<dbReference type="InterPro" id="IPR001851">
    <property type="entry name" value="ABC_transp_permease"/>
</dbReference>
<dbReference type="Pfam" id="PF02653">
    <property type="entry name" value="BPD_transp_2"/>
    <property type="match status" value="1"/>
</dbReference>
<feature type="transmembrane region" description="Helical" evidence="6">
    <location>
        <begin position="291"/>
        <end position="313"/>
    </location>
</feature>
<gene>
    <name evidence="7" type="ORF">SAMN05421834_102108</name>
</gene>
<evidence type="ECO:0000256" key="4">
    <source>
        <dbReference type="ARBA" id="ARBA00022989"/>
    </source>
</evidence>
<proteinExistence type="predicted"/>
<feature type="transmembrane region" description="Helical" evidence="6">
    <location>
        <begin position="165"/>
        <end position="187"/>
    </location>
</feature>
<dbReference type="OrthoDB" id="9815820at2"/>
<evidence type="ECO:0000313" key="7">
    <source>
        <dbReference type="EMBL" id="SIQ21836.1"/>
    </source>
</evidence>
<evidence type="ECO:0000256" key="6">
    <source>
        <dbReference type="SAM" id="Phobius"/>
    </source>
</evidence>
<feature type="transmembrane region" description="Helical" evidence="6">
    <location>
        <begin position="21"/>
        <end position="40"/>
    </location>
</feature>
<dbReference type="AlphaFoldDB" id="A0A1N6QZT5"/>
<keyword evidence="2" id="KW-1003">Cell membrane</keyword>
<feature type="transmembrane region" description="Helical" evidence="6">
    <location>
        <begin position="101"/>
        <end position="120"/>
    </location>
</feature>
<protein>
    <submittedName>
        <fullName evidence="7">Monosaccharide ABC transporter membrane protein, CUT2 family</fullName>
    </submittedName>
</protein>
<evidence type="ECO:0000313" key="8">
    <source>
        <dbReference type="Proteomes" id="UP000185669"/>
    </source>
</evidence>
<accession>A0A1N6QZT5</accession>
<sequence length="321" mass="33530">MEKANNDLIKWKNIIFEKLGALFGLLFLVIVLSFISPYFLTVNNITNVLQQASINALVASGMLLAILTAGIDLSVGSVLALSISIGGLSIVNYGINPVIGILIVLAVGAAAGLTNGLLLTRLNLPHPFISTLGMMNVARGLALIITNSSPVSGLPGWVQFIGSGYIGQIPFSFILVIAVVVFFHFFLNKTTLGRHIYAVGGNPEAARLSGIDTKKVLTWVYTISGLMAAMGGIVLMGRVNAAYPNAGLSYELDAIAAVIIGGASFLGGVGTIWGTLIGAMIIAVIRNGLNLLGVAASLQTVVLGTVIIVAVYIDVLRRKKA</sequence>
<dbReference type="GO" id="GO:0022857">
    <property type="term" value="F:transmembrane transporter activity"/>
    <property type="evidence" value="ECO:0007669"/>
    <property type="project" value="InterPro"/>
</dbReference>
<comment type="subcellular location">
    <subcellularLocation>
        <location evidence="1">Cell membrane</location>
        <topology evidence="1">Multi-pass membrane protein</topology>
    </subcellularLocation>
</comment>
<evidence type="ECO:0000256" key="1">
    <source>
        <dbReference type="ARBA" id="ARBA00004651"/>
    </source>
</evidence>
<organism evidence="7 8">
    <name type="scientific">Halanaerobium kushneri</name>
    <dbReference type="NCBI Taxonomy" id="56779"/>
    <lineage>
        <taxon>Bacteria</taxon>
        <taxon>Bacillati</taxon>
        <taxon>Bacillota</taxon>
        <taxon>Clostridia</taxon>
        <taxon>Halanaerobiales</taxon>
        <taxon>Halanaerobiaceae</taxon>
        <taxon>Halanaerobium</taxon>
    </lineage>
</organism>
<feature type="transmembrane region" description="Helical" evidence="6">
    <location>
        <begin position="216"/>
        <end position="235"/>
    </location>
</feature>
<dbReference type="CDD" id="cd06579">
    <property type="entry name" value="TM_PBP1_transp_AraH_like"/>
    <property type="match status" value="1"/>
</dbReference>
<evidence type="ECO:0000256" key="5">
    <source>
        <dbReference type="ARBA" id="ARBA00023136"/>
    </source>
</evidence>
<dbReference type="EMBL" id="FTNC01000002">
    <property type="protein sequence ID" value="SIQ21836.1"/>
    <property type="molecule type" value="Genomic_DNA"/>
</dbReference>
<dbReference type="GO" id="GO:0005886">
    <property type="term" value="C:plasma membrane"/>
    <property type="evidence" value="ECO:0007669"/>
    <property type="project" value="UniProtKB-SubCell"/>
</dbReference>
<evidence type="ECO:0000256" key="3">
    <source>
        <dbReference type="ARBA" id="ARBA00022692"/>
    </source>
</evidence>
<keyword evidence="8" id="KW-1185">Reference proteome</keyword>
<dbReference type="PANTHER" id="PTHR32196">
    <property type="entry name" value="ABC TRANSPORTER PERMEASE PROTEIN YPHD-RELATED-RELATED"/>
    <property type="match status" value="1"/>
</dbReference>
<dbReference type="RefSeq" id="WP_076543782.1">
    <property type="nucleotide sequence ID" value="NZ_FTNC01000002.1"/>
</dbReference>
<feature type="transmembrane region" description="Helical" evidence="6">
    <location>
        <begin position="255"/>
        <end position="284"/>
    </location>
</feature>
<dbReference type="Proteomes" id="UP000185669">
    <property type="component" value="Unassembled WGS sequence"/>
</dbReference>
<feature type="transmembrane region" description="Helical" evidence="6">
    <location>
        <begin position="52"/>
        <end position="71"/>
    </location>
</feature>
<keyword evidence="5 6" id="KW-0472">Membrane</keyword>